<comment type="caution">
    <text evidence="2">The sequence shown here is derived from an EMBL/GenBank/DDBJ whole genome shotgun (WGS) entry which is preliminary data.</text>
</comment>
<sequence length="116" mass="13085">MLLELQDLMSSDLIPYFISIGLICSLTYAYVAHLYVAVDRFLVPAYRGRVAIVPHQERIVGRTEIHHWLTRSVKRKEAPDGDSGDCRSLIGIRTLPNQGGRLWSSSMYSPTSESSF</sequence>
<evidence type="ECO:0000256" key="1">
    <source>
        <dbReference type="SAM" id="Phobius"/>
    </source>
</evidence>
<evidence type="ECO:0000313" key="3">
    <source>
        <dbReference type="Proteomes" id="UP001250538"/>
    </source>
</evidence>
<keyword evidence="1" id="KW-1133">Transmembrane helix</keyword>
<organism evidence="2 3">
    <name type="scientific">Paenibacillus suaedae</name>
    <dbReference type="NCBI Taxonomy" id="3077233"/>
    <lineage>
        <taxon>Bacteria</taxon>
        <taxon>Bacillati</taxon>
        <taxon>Bacillota</taxon>
        <taxon>Bacilli</taxon>
        <taxon>Bacillales</taxon>
        <taxon>Paenibacillaceae</taxon>
        <taxon>Paenibacillus</taxon>
    </lineage>
</organism>
<accession>A0AAJ2K083</accession>
<protein>
    <submittedName>
        <fullName evidence="2">Uncharacterized protein</fullName>
    </submittedName>
</protein>
<keyword evidence="1" id="KW-0472">Membrane</keyword>
<dbReference type="RefSeq" id="WP_072729515.1">
    <property type="nucleotide sequence ID" value="NZ_JAVYAA010000003.1"/>
</dbReference>
<feature type="transmembrane region" description="Helical" evidence="1">
    <location>
        <begin position="13"/>
        <end position="38"/>
    </location>
</feature>
<dbReference type="EMBL" id="JAVYAA010000003">
    <property type="protein sequence ID" value="MDT8977677.1"/>
    <property type="molecule type" value="Genomic_DNA"/>
</dbReference>
<dbReference type="Proteomes" id="UP001250538">
    <property type="component" value="Unassembled WGS sequence"/>
</dbReference>
<reference evidence="3" key="1">
    <citation type="submission" date="2023-09" db="EMBL/GenBank/DDBJ databases">
        <title>Paenibacillus sp. chi10 Genome sequencing and assembly.</title>
        <authorList>
            <person name="Kim I."/>
        </authorList>
    </citation>
    <scope>NUCLEOTIDE SEQUENCE [LARGE SCALE GENOMIC DNA]</scope>
    <source>
        <strain evidence="3">chi10</strain>
    </source>
</reference>
<dbReference type="AlphaFoldDB" id="A0AAJ2K083"/>
<evidence type="ECO:0000313" key="2">
    <source>
        <dbReference type="EMBL" id="MDT8977677.1"/>
    </source>
</evidence>
<gene>
    <name evidence="2" type="ORF">RQP50_15675</name>
</gene>
<proteinExistence type="predicted"/>
<keyword evidence="3" id="KW-1185">Reference proteome</keyword>
<keyword evidence="1" id="KW-0812">Transmembrane</keyword>
<name>A0AAJ2K083_9BACL</name>